<gene>
    <name evidence="2" type="ORF">AVDCRST_MAG86-1220</name>
</gene>
<proteinExistence type="predicted"/>
<sequence>MLRRWLETPAETTPPRNELLLKLFLGRQAAPEVNWAHLERFRAEQDALIATYGGIERWLETEQAGDSSLPYWLLTLSYGRLQAEALRRWSEEGLIALKNLAAREKRL</sequence>
<dbReference type="InterPro" id="IPR036390">
    <property type="entry name" value="WH_DNA-bd_sf"/>
</dbReference>
<dbReference type="EMBL" id="CADCWP010000079">
    <property type="protein sequence ID" value="CAA9566297.1"/>
    <property type="molecule type" value="Genomic_DNA"/>
</dbReference>
<dbReference type="SUPFAM" id="SSF46785">
    <property type="entry name" value="Winged helix' DNA-binding domain"/>
    <property type="match status" value="1"/>
</dbReference>
<name>A0A6J4V2N7_9DEIN</name>
<dbReference type="AlphaFoldDB" id="A0A6J4V2N7"/>
<reference evidence="2" key="1">
    <citation type="submission" date="2020-02" db="EMBL/GenBank/DDBJ databases">
        <authorList>
            <person name="Meier V. D."/>
        </authorList>
    </citation>
    <scope>NUCLEOTIDE SEQUENCE</scope>
    <source>
        <strain evidence="2">AVDCRST_MAG86</strain>
    </source>
</reference>
<organism evidence="2">
    <name type="scientific">uncultured Truepera sp</name>
    <dbReference type="NCBI Taxonomy" id="543023"/>
    <lineage>
        <taxon>Bacteria</taxon>
        <taxon>Thermotogati</taxon>
        <taxon>Deinococcota</taxon>
        <taxon>Deinococci</taxon>
        <taxon>Trueperales</taxon>
        <taxon>Trueperaceae</taxon>
        <taxon>Truepera</taxon>
        <taxon>environmental samples</taxon>
    </lineage>
</organism>
<dbReference type="Pfam" id="PF10400">
    <property type="entry name" value="Vir_act_alpha_C"/>
    <property type="match status" value="1"/>
</dbReference>
<feature type="domain" description="Transcription regulator PadR C-terminal" evidence="1">
    <location>
        <begin position="16"/>
        <end position="97"/>
    </location>
</feature>
<accession>A0A6J4V2N7</accession>
<evidence type="ECO:0000259" key="1">
    <source>
        <dbReference type="Pfam" id="PF10400"/>
    </source>
</evidence>
<dbReference type="Gene3D" id="6.10.140.190">
    <property type="match status" value="1"/>
</dbReference>
<protein>
    <recommendedName>
        <fullName evidence="1">Transcription regulator PadR C-terminal domain-containing protein</fullName>
    </recommendedName>
</protein>
<evidence type="ECO:0000313" key="2">
    <source>
        <dbReference type="EMBL" id="CAA9566297.1"/>
    </source>
</evidence>
<dbReference type="InterPro" id="IPR018309">
    <property type="entry name" value="Tscrpt_reg_PadR_C"/>
</dbReference>